<feature type="transmembrane region" description="Helical" evidence="14">
    <location>
        <begin position="285"/>
        <end position="306"/>
    </location>
</feature>
<keyword evidence="10 14" id="KW-1133">Transmembrane helix</keyword>
<feature type="domain" description="Cytochrome b561 bacterial/Ni-hydrogenase" evidence="16">
    <location>
        <begin position="177"/>
        <end position="380"/>
    </location>
</feature>
<comment type="caution">
    <text evidence="17">The sequence shown here is derived from an EMBL/GenBank/DDBJ whole genome shotgun (WGS) entry which is preliminary data.</text>
</comment>
<keyword evidence="5" id="KW-1003">Cell membrane</keyword>
<evidence type="ECO:0000256" key="7">
    <source>
        <dbReference type="ARBA" id="ARBA00022692"/>
    </source>
</evidence>
<evidence type="ECO:0000313" key="17">
    <source>
        <dbReference type="EMBL" id="MCB5197719.1"/>
    </source>
</evidence>
<evidence type="ECO:0000256" key="6">
    <source>
        <dbReference type="ARBA" id="ARBA00022617"/>
    </source>
</evidence>
<dbReference type="InterPro" id="IPR016174">
    <property type="entry name" value="Di-haem_cyt_TM"/>
</dbReference>
<dbReference type="InterPro" id="IPR051817">
    <property type="entry name" value="FDH_cytochrome_b556_subunit"/>
</dbReference>
<evidence type="ECO:0000256" key="9">
    <source>
        <dbReference type="ARBA" id="ARBA00022982"/>
    </source>
</evidence>
<dbReference type="NCBIfam" id="TIGR01583">
    <property type="entry name" value="formate-DH-gamm"/>
    <property type="match status" value="1"/>
</dbReference>
<proteinExistence type="inferred from homology"/>
<keyword evidence="17" id="KW-0560">Oxidoreductase</keyword>
<dbReference type="InterPro" id="IPR011577">
    <property type="entry name" value="Cyt_b561_bac/Ni-Hgenase"/>
</dbReference>
<keyword evidence="15" id="KW-0732">Signal</keyword>
<feature type="transmembrane region" description="Helical" evidence="14">
    <location>
        <begin position="184"/>
        <end position="205"/>
    </location>
</feature>
<feature type="signal peptide" evidence="15">
    <location>
        <begin position="1"/>
        <end position="20"/>
    </location>
</feature>
<evidence type="ECO:0000256" key="3">
    <source>
        <dbReference type="ARBA" id="ARBA00010747"/>
    </source>
</evidence>
<evidence type="ECO:0000256" key="10">
    <source>
        <dbReference type="ARBA" id="ARBA00022989"/>
    </source>
</evidence>
<keyword evidence="6" id="KW-0349">Heme</keyword>
<keyword evidence="8" id="KW-0479">Metal-binding</keyword>
<dbReference type="EC" id="1.17.1.9" evidence="17"/>
<keyword evidence="11" id="KW-0408">Iron</keyword>
<comment type="similarity">
    <text evidence="3">Belongs to the formate dehydrogenase gamma subunit family.</text>
</comment>
<evidence type="ECO:0000256" key="8">
    <source>
        <dbReference type="ARBA" id="ARBA00022723"/>
    </source>
</evidence>
<dbReference type="RefSeq" id="WP_226746827.1">
    <property type="nucleotide sequence ID" value="NZ_JAJATZ010000001.1"/>
</dbReference>
<accession>A0ABS8BPR9</accession>
<evidence type="ECO:0000256" key="15">
    <source>
        <dbReference type="SAM" id="SignalP"/>
    </source>
</evidence>
<evidence type="ECO:0000256" key="2">
    <source>
        <dbReference type="ARBA" id="ARBA00004651"/>
    </source>
</evidence>
<name>A0ABS8BPR9_9RHOB</name>
<keyword evidence="9" id="KW-0249">Electron transport</keyword>
<dbReference type="SUPFAM" id="SSF81342">
    <property type="entry name" value="Transmembrane di-heme cytochromes"/>
    <property type="match status" value="1"/>
</dbReference>
<evidence type="ECO:0000256" key="5">
    <source>
        <dbReference type="ARBA" id="ARBA00022475"/>
    </source>
</evidence>
<evidence type="ECO:0000256" key="12">
    <source>
        <dbReference type="ARBA" id="ARBA00023136"/>
    </source>
</evidence>
<dbReference type="Gene3D" id="1.20.950.20">
    <property type="entry name" value="Transmembrane di-heme cytochromes, Chain C"/>
    <property type="match status" value="1"/>
</dbReference>
<feature type="transmembrane region" description="Helical" evidence="14">
    <location>
        <begin position="139"/>
        <end position="160"/>
    </location>
</feature>
<dbReference type="GO" id="GO:0008863">
    <property type="term" value="F:formate dehydrogenase (NAD+) activity"/>
    <property type="evidence" value="ECO:0007669"/>
    <property type="project" value="UniProtKB-EC"/>
</dbReference>
<evidence type="ECO:0000256" key="13">
    <source>
        <dbReference type="SAM" id="MobiDB-lite"/>
    </source>
</evidence>
<dbReference type="Proteomes" id="UP001138961">
    <property type="component" value="Unassembled WGS sequence"/>
</dbReference>
<comment type="cofactor">
    <cofactor evidence="1">
        <name>heme</name>
        <dbReference type="ChEBI" id="CHEBI:30413"/>
    </cofactor>
</comment>
<feature type="region of interest" description="Disordered" evidence="13">
    <location>
        <begin position="70"/>
        <end position="97"/>
    </location>
</feature>
<dbReference type="PANTHER" id="PTHR30074:SF6">
    <property type="entry name" value="FORMATE DEHYDROGENASE GAMMA SUBUNIT"/>
    <property type="match status" value="1"/>
</dbReference>
<dbReference type="Pfam" id="PF01292">
    <property type="entry name" value="Ni_hydr_CYTB"/>
    <property type="match status" value="1"/>
</dbReference>
<dbReference type="InterPro" id="IPR006471">
    <property type="entry name" value="Formate_DH_gsu"/>
</dbReference>
<sequence>MLKALAALFLTLGLTGPAFAQYVDPAVTGAALADETPVDAETNIGDRAATGGAPTLEDILRRQQGLSVDDSDRRANTGFDSDVPASGVLGPSGTASDSDQWRALRFDTADVTTVNNGPAAKTLIQDGGMVWLEARDGPLPFWGAVILLGSLALLVIFYVLRGKMRMDHPPTGRRVERFKAIERFGHWLLATSFVVLGVTGLLSLFGRKVFIPIFGHDSFAAVAAASKWVHDNISWAFMLALVMIFFMWVLNNIPDKTDLKWLARGGGMFGGGHPPAKKFNAGQKLIFWAVIVFGGTISLSGLSLLFPFELNLFAKTFGFINDTGVLGWVGLPALPADLAPQEEMALAQIWHAAMALILTAIIFFHIYLGTVGMEGAFDAMGKGDVDEEWAREHHNLWLEKVRQETPEKITEGRA</sequence>
<comment type="subcellular location">
    <subcellularLocation>
        <location evidence="2">Cell membrane</location>
        <topology evidence="2">Multi-pass membrane protein</topology>
    </subcellularLocation>
</comment>
<keyword evidence="7 14" id="KW-0812">Transmembrane</keyword>
<reference evidence="17" key="1">
    <citation type="submission" date="2021-10" db="EMBL/GenBank/DDBJ databases">
        <title>Loktanella gaetbuli sp. nov., isolated from a tidal flat.</title>
        <authorList>
            <person name="Park S."/>
            <person name="Yoon J.-H."/>
        </authorList>
    </citation>
    <scope>NUCLEOTIDE SEQUENCE</scope>
    <source>
        <strain evidence="17">TSTF-M6</strain>
    </source>
</reference>
<evidence type="ECO:0000313" key="18">
    <source>
        <dbReference type="Proteomes" id="UP001138961"/>
    </source>
</evidence>
<keyword evidence="18" id="KW-1185">Reference proteome</keyword>
<gene>
    <name evidence="17" type="ORF">LGQ03_00545</name>
</gene>
<keyword evidence="12 14" id="KW-0472">Membrane</keyword>
<evidence type="ECO:0000256" key="14">
    <source>
        <dbReference type="SAM" id="Phobius"/>
    </source>
</evidence>
<organism evidence="17 18">
    <name type="scientific">Loktanella gaetbuli</name>
    <dbReference type="NCBI Taxonomy" id="2881335"/>
    <lineage>
        <taxon>Bacteria</taxon>
        <taxon>Pseudomonadati</taxon>
        <taxon>Pseudomonadota</taxon>
        <taxon>Alphaproteobacteria</taxon>
        <taxon>Rhodobacterales</taxon>
        <taxon>Roseobacteraceae</taxon>
        <taxon>Loktanella</taxon>
    </lineage>
</organism>
<dbReference type="PANTHER" id="PTHR30074">
    <property type="entry name" value="FORMATE DEHYDROGENASE, NITRATE-INDUCIBLE, CYTOCHROME B556 FDN SUBUNIT"/>
    <property type="match status" value="1"/>
</dbReference>
<evidence type="ECO:0000256" key="11">
    <source>
        <dbReference type="ARBA" id="ARBA00023004"/>
    </source>
</evidence>
<evidence type="ECO:0000259" key="16">
    <source>
        <dbReference type="Pfam" id="PF01292"/>
    </source>
</evidence>
<evidence type="ECO:0000256" key="1">
    <source>
        <dbReference type="ARBA" id="ARBA00001971"/>
    </source>
</evidence>
<keyword evidence="4" id="KW-0813">Transport</keyword>
<dbReference type="EMBL" id="JAJATZ010000001">
    <property type="protein sequence ID" value="MCB5197719.1"/>
    <property type="molecule type" value="Genomic_DNA"/>
</dbReference>
<feature type="chain" id="PRO_5046276303" evidence="15">
    <location>
        <begin position="21"/>
        <end position="414"/>
    </location>
</feature>
<evidence type="ECO:0000256" key="4">
    <source>
        <dbReference type="ARBA" id="ARBA00022448"/>
    </source>
</evidence>
<protein>
    <submittedName>
        <fullName evidence="17">Formate dehydrogenase subunit gamma</fullName>
        <ecNumber evidence="17">1.17.1.9</ecNumber>
    </submittedName>
</protein>
<feature type="transmembrane region" description="Helical" evidence="14">
    <location>
        <begin position="233"/>
        <end position="250"/>
    </location>
</feature>
<feature type="transmembrane region" description="Helical" evidence="14">
    <location>
        <begin position="349"/>
        <end position="368"/>
    </location>
</feature>